<proteinExistence type="predicted"/>
<protein>
    <submittedName>
        <fullName evidence="1">Uncharacterized protein</fullName>
    </submittedName>
</protein>
<sequence length="36" mass="4255">MCLAAITRTPSYVSVQWAFWIWAESPPRSHMKYLKV</sequence>
<dbReference type="EMBL" id="KV927448">
    <property type="protein sequence ID" value="PIO33749.1"/>
    <property type="molecule type" value="Genomic_DNA"/>
</dbReference>
<organism evidence="1">
    <name type="scientific">Aquarana catesbeiana</name>
    <name type="common">American bullfrog</name>
    <name type="synonym">Rana catesbeiana</name>
    <dbReference type="NCBI Taxonomy" id="8400"/>
    <lineage>
        <taxon>Eukaryota</taxon>
        <taxon>Metazoa</taxon>
        <taxon>Chordata</taxon>
        <taxon>Craniata</taxon>
        <taxon>Vertebrata</taxon>
        <taxon>Euteleostomi</taxon>
        <taxon>Amphibia</taxon>
        <taxon>Batrachia</taxon>
        <taxon>Anura</taxon>
        <taxon>Neobatrachia</taxon>
        <taxon>Ranoidea</taxon>
        <taxon>Ranidae</taxon>
        <taxon>Aquarana</taxon>
    </lineage>
</organism>
<gene>
    <name evidence="1" type="ORF">AB205_0174520</name>
</gene>
<accession>A0A2G9S0R8</accession>
<reference evidence="1" key="1">
    <citation type="submission" date="2017-08" db="EMBL/GenBank/DDBJ databases">
        <title>Assembly of the North American Bullfrog Genome.</title>
        <authorList>
            <person name="Warren R.L."/>
            <person name="Vandervalk B.P."/>
            <person name="Kucuk E."/>
            <person name="Birol I."/>
            <person name="Helbing C."/>
            <person name="Pandoh P."/>
            <person name="Behsaz B."/>
            <person name="Mohamadi H."/>
            <person name="Chu J."/>
            <person name="Jackman S."/>
            <person name="Hammond S.A."/>
            <person name="Veldhoen N."/>
            <person name="Kirk H."/>
            <person name="Zhao Y."/>
            <person name="Coope R."/>
            <person name="Pleasance S."/>
            <person name="Moore R."/>
            <person name="Holt R."/>
        </authorList>
    </citation>
    <scope>NUCLEOTIDE SEQUENCE</scope>
    <source>
        <strain evidence="1">Bruno</strain>
        <tissue evidence="1">Liver</tissue>
    </source>
</reference>
<dbReference type="AlphaFoldDB" id="A0A2G9S0R8"/>
<evidence type="ECO:0000313" key="1">
    <source>
        <dbReference type="EMBL" id="PIO33749.1"/>
    </source>
</evidence>
<name>A0A2G9S0R8_AQUCT</name>